<dbReference type="FunCoup" id="A0A6P7XAW5">
    <property type="interactions" value="43"/>
</dbReference>
<reference evidence="6" key="1">
    <citation type="submission" date="2025-08" db="UniProtKB">
        <authorList>
            <consortium name="RefSeq"/>
        </authorList>
    </citation>
    <scope>IDENTIFICATION</scope>
</reference>
<feature type="region of interest" description="Disordered" evidence="3">
    <location>
        <begin position="103"/>
        <end position="125"/>
    </location>
</feature>
<evidence type="ECO:0000259" key="4">
    <source>
        <dbReference type="Pfam" id="PF14818"/>
    </source>
</evidence>
<dbReference type="InParanoid" id="A0A6P7XAW5"/>
<dbReference type="PANTHER" id="PTHR15705:SF1">
    <property type="entry name" value="RIKEN CDNA 9330159F19 GENE"/>
    <property type="match status" value="1"/>
</dbReference>
<keyword evidence="5" id="KW-1185">Reference proteome</keyword>
<evidence type="ECO:0000313" key="5">
    <source>
        <dbReference type="Proteomes" id="UP000515156"/>
    </source>
</evidence>
<protein>
    <submittedName>
        <fullName evidence="6">Uncharacterized protein KIAA0408 homolog</fullName>
    </submittedName>
</protein>
<feature type="compositionally biased region" description="Basic and acidic residues" evidence="3">
    <location>
        <begin position="103"/>
        <end position="113"/>
    </location>
</feature>
<dbReference type="PANTHER" id="PTHR15705">
    <property type="entry name" value="MCG7194, ISOFORM CRA_A"/>
    <property type="match status" value="1"/>
</dbReference>
<evidence type="ECO:0000256" key="1">
    <source>
        <dbReference type="ARBA" id="ARBA00023054"/>
    </source>
</evidence>
<keyword evidence="1 2" id="KW-0175">Coiled coil</keyword>
<dbReference type="Proteomes" id="UP000515156">
    <property type="component" value="Chromosome 3"/>
</dbReference>
<dbReference type="AlphaFoldDB" id="A0A6P7XAW5"/>
<organism evidence="5 6">
    <name type="scientific">Microcaecilia unicolor</name>
    <dbReference type="NCBI Taxonomy" id="1415580"/>
    <lineage>
        <taxon>Eukaryota</taxon>
        <taxon>Metazoa</taxon>
        <taxon>Chordata</taxon>
        <taxon>Craniata</taxon>
        <taxon>Vertebrata</taxon>
        <taxon>Euteleostomi</taxon>
        <taxon>Amphibia</taxon>
        <taxon>Gymnophiona</taxon>
        <taxon>Siphonopidae</taxon>
        <taxon>Microcaecilia</taxon>
    </lineage>
</organism>
<feature type="compositionally biased region" description="Low complexity" evidence="3">
    <location>
        <begin position="627"/>
        <end position="645"/>
    </location>
</feature>
<name>A0A6P7XAW5_9AMPH</name>
<evidence type="ECO:0000256" key="3">
    <source>
        <dbReference type="SAM" id="MobiDB-lite"/>
    </source>
</evidence>
<gene>
    <name evidence="6" type="primary">KIAA0408</name>
</gene>
<dbReference type="RefSeq" id="XP_030052727.1">
    <property type="nucleotide sequence ID" value="XM_030196867.1"/>
</dbReference>
<feature type="compositionally biased region" description="Polar residues" evidence="3">
    <location>
        <begin position="474"/>
        <end position="488"/>
    </location>
</feature>
<feature type="region of interest" description="Disordered" evidence="3">
    <location>
        <begin position="422"/>
        <end position="488"/>
    </location>
</feature>
<feature type="compositionally biased region" description="Polar residues" evidence="3">
    <location>
        <begin position="422"/>
        <end position="458"/>
    </location>
</feature>
<dbReference type="InterPro" id="IPR027882">
    <property type="entry name" value="SOGA1/2-like_CC"/>
</dbReference>
<feature type="region of interest" description="Disordered" evidence="3">
    <location>
        <begin position="613"/>
        <end position="658"/>
    </location>
</feature>
<feature type="domain" description="SOGA 1/2-like coiled-coil" evidence="4">
    <location>
        <begin position="1"/>
        <end position="54"/>
    </location>
</feature>
<feature type="region of interest" description="Disordered" evidence="3">
    <location>
        <begin position="277"/>
        <end position="296"/>
    </location>
</feature>
<proteinExistence type="predicted"/>
<dbReference type="GeneID" id="115465963"/>
<dbReference type="KEGG" id="muo:115465963"/>
<feature type="coiled-coil region" evidence="2">
    <location>
        <begin position="140"/>
        <end position="167"/>
    </location>
</feature>
<accession>A0A6P7XAW5</accession>
<dbReference type="CTD" id="9729"/>
<evidence type="ECO:0000256" key="2">
    <source>
        <dbReference type="SAM" id="Coils"/>
    </source>
</evidence>
<dbReference type="OrthoDB" id="10036174at2759"/>
<evidence type="ECO:0000313" key="6">
    <source>
        <dbReference type="RefSeq" id="XP_030052727.1"/>
    </source>
</evidence>
<sequence length="658" mass="73270">MDLHRQLESSVGSWNMEKMELLEQFDSERKEWECQWKVMQRKIEELYQEVKLRRENNASEATGTETLQLSLHAPSSQLSTANGRTEAEGDLFAELEQEWHKSMTKRKTNDLSVDHPGTGQDEKLEDCRDQKIPKKERGALNEALEEIAKITEELSSYQEEIRKKSNHSRTKPYPVVGASKETQFSSLRPNVNHASTKESRIPMEISQVEEQNNRSNMMVTARANSTDNNTSAVDRTLLQKSDAPPVPPRSTSRHMTSSFSLLPQAHNAQIQNLSVSRESQKCHSEKPYSSLPGNQMMPVDDATAVINSASTIKKDSNSGFCHNKWTYEVGRSEGGHRNGSSTLMAHTSLGDTNMTSDRVTQSHGADHHSGLDCTSGLCDTMLWTDTLRDSRYVIEQTQGNGILAAKINEFNRAVFQTNKLHTASEGSPLPGTTSGNPNCNHISPFGSSANVEDPSNTCSVSSPSVSACRDPESCSPNESVKPSQKQKQMNGFLSMRSYHNRLHEYDWKPSNLSGRPRSADSRSNYGVVEKLLRSYGRVAVTSLCGPKYCNDEPIRLGSSCTGGSSDPLSQRLEMLQIEQRNSVMPVDWKVKQQTEGHLLPEISVPLHYAIGRGFSRPARPANRRLPSRWASRSPSAPPATRRTAPGYSRSLHSQRSVV</sequence>
<dbReference type="Pfam" id="PF14818">
    <property type="entry name" value="SOGA1-2-like_CC"/>
    <property type="match status" value="1"/>
</dbReference>